<evidence type="ECO:0008006" key="3">
    <source>
        <dbReference type="Google" id="ProtNLM"/>
    </source>
</evidence>
<reference evidence="1 2" key="1">
    <citation type="submission" date="2021-03" db="EMBL/GenBank/DDBJ databases">
        <title>Complete Genome Sequence Data of Xenorhabdus budapestensis strain C72, a Candidate Biological Control Agent, from China.</title>
        <authorList>
            <person name="LI B."/>
            <person name="WANG S."/>
            <person name="QIU D."/>
        </authorList>
    </citation>
    <scope>NUCLEOTIDE SEQUENCE [LARGE SCALE GENOMIC DNA]</scope>
    <source>
        <strain evidence="1 2">C-7-2</strain>
    </source>
</reference>
<sequence length="70" mass="7984">MFYPVCRDFFQSDRQGTTSKIAVEVGLIVGPFLIQIQLILPEECGHQQQEPQHGICGQLVLVKNWRIVKC</sequence>
<dbReference type="RefSeq" id="WP_099135224.1">
    <property type="nucleotide sequence ID" value="NZ_CAWNNJ010000108.1"/>
</dbReference>
<keyword evidence="2" id="KW-1185">Reference proteome</keyword>
<gene>
    <name evidence="1" type="ORF">HGO23_09580</name>
</gene>
<dbReference type="Proteomes" id="UP000665047">
    <property type="component" value="Chromosome"/>
</dbReference>
<evidence type="ECO:0000313" key="2">
    <source>
        <dbReference type="Proteomes" id="UP000665047"/>
    </source>
</evidence>
<name>A0ABX7VNL5_XENBU</name>
<accession>A0ABX7VNL5</accession>
<organism evidence="1 2">
    <name type="scientific">Xenorhabdus budapestensis</name>
    <dbReference type="NCBI Taxonomy" id="290110"/>
    <lineage>
        <taxon>Bacteria</taxon>
        <taxon>Pseudomonadati</taxon>
        <taxon>Pseudomonadota</taxon>
        <taxon>Gammaproteobacteria</taxon>
        <taxon>Enterobacterales</taxon>
        <taxon>Morganellaceae</taxon>
        <taxon>Xenorhabdus</taxon>
    </lineage>
</organism>
<proteinExistence type="predicted"/>
<protein>
    <recommendedName>
        <fullName evidence="3">Transposase</fullName>
    </recommendedName>
</protein>
<dbReference type="EMBL" id="CP072455">
    <property type="protein sequence ID" value="QTL41521.1"/>
    <property type="molecule type" value="Genomic_DNA"/>
</dbReference>
<evidence type="ECO:0000313" key="1">
    <source>
        <dbReference type="EMBL" id="QTL41521.1"/>
    </source>
</evidence>